<keyword evidence="4" id="KW-1185">Reference proteome</keyword>
<name>A0ABT0D8D7_9HYPH</name>
<comment type="similarity">
    <text evidence="1">Belongs to the short-chain dehydrogenases/reductases (SDR) family.</text>
</comment>
<dbReference type="RefSeq" id="WP_247027095.1">
    <property type="nucleotide sequence ID" value="NZ_JALKCH010000003.1"/>
</dbReference>
<dbReference type="CDD" id="cd05233">
    <property type="entry name" value="SDR_c"/>
    <property type="match status" value="1"/>
</dbReference>
<dbReference type="NCBIfam" id="NF005559">
    <property type="entry name" value="PRK07231.1"/>
    <property type="match status" value="1"/>
</dbReference>
<dbReference type="Pfam" id="PF13561">
    <property type="entry name" value="adh_short_C2"/>
    <property type="match status" value="1"/>
</dbReference>
<comment type="caution">
    <text evidence="3">The sequence shown here is derived from an EMBL/GenBank/DDBJ whole genome shotgun (WGS) entry which is preliminary data.</text>
</comment>
<reference evidence="3 4" key="1">
    <citation type="submission" date="2022-04" db="EMBL/GenBank/DDBJ databases">
        <authorList>
            <person name="Grouzdev D.S."/>
            <person name="Pantiukh K.S."/>
            <person name="Krutkina M.S."/>
        </authorList>
    </citation>
    <scope>NUCLEOTIDE SEQUENCE [LARGE SCALE GENOMIC DNA]</scope>
    <source>
        <strain evidence="3 4">6x-1</strain>
    </source>
</reference>
<evidence type="ECO:0000313" key="4">
    <source>
        <dbReference type="Proteomes" id="UP001203284"/>
    </source>
</evidence>
<protein>
    <submittedName>
        <fullName evidence="3">SDR family oxidoreductase</fullName>
    </submittedName>
</protein>
<dbReference type="PANTHER" id="PTHR24321:SF15">
    <property type="entry name" value="OXIDOREDUCTASE UCPA"/>
    <property type="match status" value="1"/>
</dbReference>
<dbReference type="NCBIfam" id="NF004791">
    <property type="entry name" value="PRK06138.1"/>
    <property type="match status" value="1"/>
</dbReference>
<organism evidence="3 4">
    <name type="scientific">Ancylobacter crimeensis</name>
    <dbReference type="NCBI Taxonomy" id="2579147"/>
    <lineage>
        <taxon>Bacteria</taxon>
        <taxon>Pseudomonadati</taxon>
        <taxon>Pseudomonadota</taxon>
        <taxon>Alphaproteobacteria</taxon>
        <taxon>Hyphomicrobiales</taxon>
        <taxon>Xanthobacteraceae</taxon>
        <taxon>Ancylobacter</taxon>
    </lineage>
</organism>
<accession>A0ABT0D8D7</accession>
<dbReference type="PROSITE" id="PS00061">
    <property type="entry name" value="ADH_SHORT"/>
    <property type="match status" value="1"/>
</dbReference>
<dbReference type="InterPro" id="IPR002347">
    <property type="entry name" value="SDR_fam"/>
</dbReference>
<evidence type="ECO:0000313" key="3">
    <source>
        <dbReference type="EMBL" id="MCK0196210.1"/>
    </source>
</evidence>
<dbReference type="PRINTS" id="PR00081">
    <property type="entry name" value="GDHRDH"/>
</dbReference>
<sequence length="256" mass="26569">MRLKDKVAIITGAAAGIGAAAAEIFVREGARVLLADRNGEGIAALAEKLGPNAASFVVNVADSAAVKAMIEDATSRFGRLDILVNNAGYGIPGSVLDTSEEDWDALMGVNLKGVFLCSKHALPVMIAQGGGVIVNTASNVATNIAIYDRAAYCASKGGVAALTKAMALDHADQNIRVNCVAPGVTWSTYFDKMVGTTPDPEAFKAKLQGRSPMHRWAQPAEIAQAILWLASDDASFATGSMLTVDGGMSSWCGAPR</sequence>
<dbReference type="InterPro" id="IPR020904">
    <property type="entry name" value="Sc_DH/Rdtase_CS"/>
</dbReference>
<proteinExistence type="inferred from homology"/>
<dbReference type="Gene3D" id="3.40.50.720">
    <property type="entry name" value="NAD(P)-binding Rossmann-like Domain"/>
    <property type="match status" value="1"/>
</dbReference>
<evidence type="ECO:0000256" key="2">
    <source>
        <dbReference type="ARBA" id="ARBA00023002"/>
    </source>
</evidence>
<dbReference type="PRINTS" id="PR00080">
    <property type="entry name" value="SDRFAMILY"/>
</dbReference>
<gene>
    <name evidence="3" type="ORF">MWN34_04720</name>
</gene>
<keyword evidence="2" id="KW-0560">Oxidoreductase</keyword>
<dbReference type="SUPFAM" id="SSF51735">
    <property type="entry name" value="NAD(P)-binding Rossmann-fold domains"/>
    <property type="match status" value="1"/>
</dbReference>
<dbReference type="PANTHER" id="PTHR24321">
    <property type="entry name" value="DEHYDROGENASES, SHORT CHAIN"/>
    <property type="match status" value="1"/>
</dbReference>
<evidence type="ECO:0000256" key="1">
    <source>
        <dbReference type="ARBA" id="ARBA00006484"/>
    </source>
</evidence>
<dbReference type="EMBL" id="JALKCH010000003">
    <property type="protein sequence ID" value="MCK0196210.1"/>
    <property type="molecule type" value="Genomic_DNA"/>
</dbReference>
<dbReference type="InterPro" id="IPR036291">
    <property type="entry name" value="NAD(P)-bd_dom_sf"/>
</dbReference>
<dbReference type="Proteomes" id="UP001203284">
    <property type="component" value="Unassembled WGS sequence"/>
</dbReference>